<sequence length="175" mass="18622">MGSCLSDNNQTTHNCDDAKSHHGLVPHPPTTPTSCSSLTASVLPFPSHRTAAGTTDVSTSRIAVTDLLNGCDASNDRPPPVARSSAPTTTKVVPSRTVPSQSSHPQAAPLGPFVPLTHKNSADCFHSRSARVNPLASLRCDSAICDDVVHKICCTFCNARLTEFTYADDSRRLNR</sequence>
<dbReference type="AlphaFoldDB" id="A0A0S4J759"/>
<dbReference type="Proteomes" id="UP000051952">
    <property type="component" value="Unassembled WGS sequence"/>
</dbReference>
<evidence type="ECO:0000313" key="3">
    <source>
        <dbReference type="Proteomes" id="UP000051952"/>
    </source>
</evidence>
<evidence type="ECO:0000256" key="1">
    <source>
        <dbReference type="SAM" id="MobiDB-lite"/>
    </source>
</evidence>
<name>A0A0S4J759_BODSA</name>
<evidence type="ECO:0000313" key="2">
    <source>
        <dbReference type="EMBL" id="CUG74331.1"/>
    </source>
</evidence>
<proteinExistence type="predicted"/>
<gene>
    <name evidence="2" type="ORF">BSAL_84380c</name>
</gene>
<feature type="region of interest" description="Disordered" evidence="1">
    <location>
        <begin position="70"/>
        <end position="107"/>
    </location>
</feature>
<keyword evidence="3" id="KW-1185">Reference proteome</keyword>
<feature type="compositionally biased region" description="Polar residues" evidence="1">
    <location>
        <begin position="85"/>
        <end position="105"/>
    </location>
</feature>
<reference evidence="3" key="1">
    <citation type="submission" date="2015-09" db="EMBL/GenBank/DDBJ databases">
        <authorList>
            <consortium name="Pathogen Informatics"/>
        </authorList>
    </citation>
    <scope>NUCLEOTIDE SEQUENCE [LARGE SCALE GENOMIC DNA]</scope>
    <source>
        <strain evidence="3">Lake Konstanz</strain>
    </source>
</reference>
<organism evidence="2 3">
    <name type="scientific">Bodo saltans</name>
    <name type="common">Flagellated protozoan</name>
    <dbReference type="NCBI Taxonomy" id="75058"/>
    <lineage>
        <taxon>Eukaryota</taxon>
        <taxon>Discoba</taxon>
        <taxon>Euglenozoa</taxon>
        <taxon>Kinetoplastea</taxon>
        <taxon>Metakinetoplastina</taxon>
        <taxon>Eubodonida</taxon>
        <taxon>Bodonidae</taxon>
        <taxon>Bodo</taxon>
    </lineage>
</organism>
<dbReference type="VEuPathDB" id="TriTrypDB:BSAL_84380c"/>
<dbReference type="EMBL" id="CYKH01000975">
    <property type="protein sequence ID" value="CUG74331.1"/>
    <property type="molecule type" value="Genomic_DNA"/>
</dbReference>
<accession>A0A0S4J759</accession>
<protein>
    <submittedName>
        <fullName evidence="2">Uncharacterized protein</fullName>
    </submittedName>
</protein>